<dbReference type="Pfam" id="PF01381">
    <property type="entry name" value="HTH_3"/>
    <property type="match status" value="1"/>
</dbReference>
<gene>
    <name evidence="2" type="ORF">VF08_14660</name>
</gene>
<name>A0A9Q6ELB0_NOSLI</name>
<proteinExistence type="predicted"/>
<dbReference type="RefSeq" id="WP_099069276.1">
    <property type="nucleotide sequence ID" value="NZ_LAHD01000036.1"/>
</dbReference>
<accession>A0A9Q6ELB0</accession>
<dbReference type="SUPFAM" id="SSF47413">
    <property type="entry name" value="lambda repressor-like DNA-binding domains"/>
    <property type="match status" value="1"/>
</dbReference>
<dbReference type="SMART" id="SM00530">
    <property type="entry name" value="HTH_XRE"/>
    <property type="match status" value="1"/>
</dbReference>
<dbReference type="InterPro" id="IPR010982">
    <property type="entry name" value="Lambda_DNA-bd_dom_sf"/>
</dbReference>
<dbReference type="GO" id="GO:0003677">
    <property type="term" value="F:DNA binding"/>
    <property type="evidence" value="ECO:0007669"/>
    <property type="project" value="InterPro"/>
</dbReference>
<evidence type="ECO:0000259" key="1">
    <source>
        <dbReference type="PROSITE" id="PS50943"/>
    </source>
</evidence>
<protein>
    <submittedName>
        <fullName evidence="2">XRE family transcriptional regulator</fullName>
    </submittedName>
</protein>
<dbReference type="CDD" id="cd00093">
    <property type="entry name" value="HTH_XRE"/>
    <property type="match status" value="1"/>
</dbReference>
<dbReference type="Proteomes" id="UP000222310">
    <property type="component" value="Unassembled WGS sequence"/>
</dbReference>
<comment type="caution">
    <text evidence="2">The sequence shown here is derived from an EMBL/GenBank/DDBJ whole genome shotgun (WGS) entry which is preliminary data.</text>
</comment>
<dbReference type="InterPro" id="IPR001387">
    <property type="entry name" value="Cro/C1-type_HTH"/>
</dbReference>
<dbReference type="Gene3D" id="1.10.260.40">
    <property type="entry name" value="lambda repressor-like DNA-binding domains"/>
    <property type="match status" value="1"/>
</dbReference>
<evidence type="ECO:0000313" key="2">
    <source>
        <dbReference type="EMBL" id="PHK03562.1"/>
    </source>
</evidence>
<organism evidence="2 3">
    <name type="scientific">Nostoc linckia z8</name>
    <dbReference type="NCBI Taxonomy" id="1628746"/>
    <lineage>
        <taxon>Bacteria</taxon>
        <taxon>Bacillati</taxon>
        <taxon>Cyanobacteriota</taxon>
        <taxon>Cyanophyceae</taxon>
        <taxon>Nostocales</taxon>
        <taxon>Nostocaceae</taxon>
        <taxon>Nostoc</taxon>
    </lineage>
</organism>
<dbReference type="GeneID" id="57096895"/>
<feature type="domain" description="HTH cro/C1-type" evidence="1">
    <location>
        <begin position="18"/>
        <end position="71"/>
    </location>
</feature>
<dbReference type="AlphaFoldDB" id="A0A9Q6ELB0"/>
<reference evidence="2 3" key="1">
    <citation type="submission" date="2015-02" db="EMBL/GenBank/DDBJ databases">
        <title>Nostoc linckia genome annotation.</title>
        <authorList>
            <person name="Zhou Z."/>
        </authorList>
    </citation>
    <scope>NUCLEOTIDE SEQUENCE [LARGE SCALE GENOMIC DNA]</scope>
    <source>
        <strain evidence="3">z8</strain>
    </source>
</reference>
<dbReference type="EMBL" id="LAHD01000036">
    <property type="protein sequence ID" value="PHK03562.1"/>
    <property type="molecule type" value="Genomic_DNA"/>
</dbReference>
<dbReference type="PROSITE" id="PS50943">
    <property type="entry name" value="HTH_CROC1"/>
    <property type="match status" value="1"/>
</dbReference>
<evidence type="ECO:0000313" key="3">
    <source>
        <dbReference type="Proteomes" id="UP000222310"/>
    </source>
</evidence>
<sequence>MTIKKPLAMKQPEVGQIIHDLRLAFGLTQEQLATSLGVTYSTINRWENGRSTPSPMAMKLIEQKLDEMGVQGQDLLAKYLPKWN</sequence>